<evidence type="ECO:0000313" key="1">
    <source>
        <dbReference type="EMBL" id="GGD95422.1"/>
    </source>
</evidence>
<evidence type="ECO:0000313" key="2">
    <source>
        <dbReference type="EMBL" id="KDR31158.1"/>
    </source>
</evidence>
<proteinExistence type="predicted"/>
<evidence type="ECO:0000313" key="3">
    <source>
        <dbReference type="Proteomes" id="UP000027439"/>
    </source>
</evidence>
<comment type="caution">
    <text evidence="2">The sequence shown here is derived from an EMBL/GenBank/DDBJ whole genome shotgun (WGS) entry which is preliminary data.</text>
</comment>
<dbReference type="AlphaFoldDB" id="A0A069NRY8"/>
<keyword evidence="4" id="KW-1185">Reference proteome</keyword>
<dbReference type="Gene3D" id="3.30.420.40">
    <property type="match status" value="1"/>
</dbReference>
<dbReference type="Proteomes" id="UP000027439">
    <property type="component" value="Unassembled WGS sequence"/>
</dbReference>
<reference evidence="4" key="3">
    <citation type="journal article" date="2019" name="Int. J. Syst. Evol. Microbiol.">
        <title>The Global Catalogue of Microorganisms (GCM) 10K type strain sequencing project: providing services to taxonomists for standard genome sequencing and annotation.</title>
        <authorList>
            <consortium name="The Broad Institute Genomics Platform"/>
            <consortium name="The Broad Institute Genome Sequencing Center for Infectious Disease"/>
            <person name="Wu L."/>
            <person name="Ma J."/>
        </authorList>
    </citation>
    <scope>NUCLEOTIDE SEQUENCE [LARGE SCALE GENOMIC DNA]</scope>
    <source>
        <strain evidence="4">CGMCC 1.11013</strain>
    </source>
</reference>
<dbReference type="Pfam" id="PF11104">
    <property type="entry name" value="PilM_2"/>
    <property type="match status" value="1"/>
</dbReference>
<dbReference type="Proteomes" id="UP000597138">
    <property type="component" value="Unassembled WGS sequence"/>
</dbReference>
<protein>
    <submittedName>
        <fullName evidence="2">Pilus assembly protein PilM</fullName>
    </submittedName>
</protein>
<evidence type="ECO:0000313" key="4">
    <source>
        <dbReference type="Proteomes" id="UP000597138"/>
    </source>
</evidence>
<reference evidence="1" key="4">
    <citation type="submission" date="2024-05" db="EMBL/GenBank/DDBJ databases">
        <authorList>
            <person name="Sun Q."/>
            <person name="Zhou Y."/>
        </authorList>
    </citation>
    <scope>NUCLEOTIDE SEQUENCE</scope>
    <source>
        <strain evidence="1">CGMCC 1.11013</strain>
    </source>
</reference>
<dbReference type="EMBL" id="BMEG01000015">
    <property type="protein sequence ID" value="GGD95422.1"/>
    <property type="molecule type" value="Genomic_DNA"/>
</dbReference>
<dbReference type="RefSeq" id="WP_035967721.1">
    <property type="nucleotide sequence ID" value="NZ_BMEG01000015.1"/>
</dbReference>
<gene>
    <name evidence="2" type="ORF">BG57_13285</name>
    <name evidence="1" type="ORF">GCM10010985_57570</name>
</gene>
<dbReference type="STRING" id="1071679.BG57_13285"/>
<sequence>MKKESALRGAVLTVTRRFAAGIDISEDAVRLAVLSRRLKRDSTVCVEHLDAVPIAAGAVVGGDFVDRAAVAAALREAVERMPQNGAWSALRCSMGLPASATLTTRVPLARLIEARQPDVPDIGSDPRGLLEPAVLAEAERASGMERGALAVDWSVEARDDGNAYVTIAATARRHVEARVETAAAAGIALCAIDGEPAAALRAMRHSGRVELDADARYLACWLESSGLHAWVVSAGEVESEARYPAPEYVSIADALRHLAGETTPIDCAYVGGQTHLLTNAGLPLPALAKIVGCPALPFEAAPYCNGASEIDAAMKHSPLFATAFGLALREVLQ</sequence>
<reference evidence="1" key="1">
    <citation type="journal article" date="2014" name="Int. J. Syst. Evol. Microbiol.">
        <title>Complete genome of a new Firmicutes species belonging to the dominant human colonic microbiota ('Ruminococcus bicirculans') reveals two chromosomes and a selective capacity to utilize plant glucans.</title>
        <authorList>
            <consortium name="NISC Comparative Sequencing Program"/>
            <person name="Wegmann U."/>
            <person name="Louis P."/>
            <person name="Goesmann A."/>
            <person name="Henrissat B."/>
            <person name="Duncan S.H."/>
            <person name="Flint H.J."/>
        </authorList>
    </citation>
    <scope>NUCLEOTIDE SEQUENCE</scope>
    <source>
        <strain evidence="1">CGMCC 1.11013</strain>
    </source>
</reference>
<dbReference type="InterPro" id="IPR005883">
    <property type="entry name" value="PilM"/>
</dbReference>
<accession>A0A069NRY8</accession>
<dbReference type="eggNOG" id="COG4972">
    <property type="taxonomic scope" value="Bacteria"/>
</dbReference>
<reference evidence="2 3" key="2">
    <citation type="submission" date="2014-03" db="EMBL/GenBank/DDBJ databases">
        <title>Draft Genome Sequences of Four Burkholderia Strains.</title>
        <authorList>
            <person name="Liu X.Y."/>
            <person name="Li C.X."/>
            <person name="Xu J.H."/>
        </authorList>
    </citation>
    <scope>NUCLEOTIDE SEQUENCE [LARGE SCALE GENOMIC DNA]</scope>
    <source>
        <strain evidence="2 3">R27</strain>
    </source>
</reference>
<organism evidence="2 3">
    <name type="scientific">Caballeronia grimmiae</name>
    <dbReference type="NCBI Taxonomy" id="1071679"/>
    <lineage>
        <taxon>Bacteria</taxon>
        <taxon>Pseudomonadati</taxon>
        <taxon>Pseudomonadota</taxon>
        <taxon>Betaproteobacteria</taxon>
        <taxon>Burkholderiales</taxon>
        <taxon>Burkholderiaceae</taxon>
        <taxon>Caballeronia</taxon>
    </lineage>
</organism>
<name>A0A069NRY8_9BURK</name>
<dbReference type="EMBL" id="JFHE01000023">
    <property type="protein sequence ID" value="KDR31158.1"/>
    <property type="molecule type" value="Genomic_DNA"/>
</dbReference>
<dbReference type="OrthoDB" id="9125096at2"/>